<feature type="binding site" evidence="1">
    <location>
        <position position="57"/>
    </location>
    <ligand>
        <name>substrate</name>
    </ligand>
</feature>
<comment type="caution">
    <text evidence="2">The sequence shown here is derived from an EMBL/GenBank/DDBJ whole genome shotgun (WGS) entry which is preliminary data.</text>
</comment>
<reference evidence="2 3" key="1">
    <citation type="submission" date="2020-01" db="EMBL/GenBank/DDBJ databases">
        <title>Spongiivirga citrea KCTC 32990T.</title>
        <authorList>
            <person name="Wang G."/>
        </authorList>
    </citation>
    <scope>NUCLEOTIDE SEQUENCE [LARGE SCALE GENOMIC DNA]</scope>
    <source>
        <strain evidence="2 3">KCTC 32990</strain>
    </source>
</reference>
<name>A0A6M0CP56_9FLAO</name>
<dbReference type="InterPro" id="IPR013078">
    <property type="entry name" value="His_Pase_superF_clade-1"/>
</dbReference>
<dbReference type="Gene3D" id="3.40.50.1240">
    <property type="entry name" value="Phosphoglycerate mutase-like"/>
    <property type="match status" value="1"/>
</dbReference>
<dbReference type="PANTHER" id="PTHR47623:SF1">
    <property type="entry name" value="OS09G0287300 PROTEIN"/>
    <property type="match status" value="1"/>
</dbReference>
<dbReference type="PANTHER" id="PTHR47623">
    <property type="entry name" value="OS09G0287300 PROTEIN"/>
    <property type="match status" value="1"/>
</dbReference>
<organism evidence="2 3">
    <name type="scientific">Spongiivirga citrea</name>
    <dbReference type="NCBI Taxonomy" id="1481457"/>
    <lineage>
        <taxon>Bacteria</taxon>
        <taxon>Pseudomonadati</taxon>
        <taxon>Bacteroidota</taxon>
        <taxon>Flavobacteriia</taxon>
        <taxon>Flavobacteriales</taxon>
        <taxon>Flavobacteriaceae</taxon>
        <taxon>Spongiivirga</taxon>
    </lineage>
</organism>
<protein>
    <submittedName>
        <fullName evidence="2">Histidine phosphatase family protein</fullName>
    </submittedName>
</protein>
<dbReference type="Proteomes" id="UP000474296">
    <property type="component" value="Unassembled WGS sequence"/>
</dbReference>
<sequence>MKKIIFTRHAKSSWDYEVSDIDRPLKMRGIQDAYLIGDRLKKENYHPNLVFSSPANRAMHTALIMLRQMAISPSTLKIDANLYDFEGSSLITTIKSLPNEADTAMLFGHNYAMTSVVNMLGDKFIDNVTTAGVVVINFASSNWENIPEEKGVTELVLFPKQLK</sequence>
<dbReference type="RefSeq" id="WP_164032326.1">
    <property type="nucleotide sequence ID" value="NZ_JAABOQ010000004.1"/>
</dbReference>
<dbReference type="EMBL" id="JAABOQ010000004">
    <property type="protein sequence ID" value="NER17649.1"/>
    <property type="molecule type" value="Genomic_DNA"/>
</dbReference>
<dbReference type="AlphaFoldDB" id="A0A6M0CP56"/>
<evidence type="ECO:0000313" key="2">
    <source>
        <dbReference type="EMBL" id="NER17649.1"/>
    </source>
</evidence>
<keyword evidence="3" id="KW-1185">Reference proteome</keyword>
<proteinExistence type="predicted"/>
<dbReference type="SUPFAM" id="SSF53254">
    <property type="entry name" value="Phosphoglycerate mutase-like"/>
    <property type="match status" value="1"/>
</dbReference>
<dbReference type="CDD" id="cd07067">
    <property type="entry name" value="HP_PGM_like"/>
    <property type="match status" value="1"/>
</dbReference>
<dbReference type="InterPro" id="IPR029033">
    <property type="entry name" value="His_PPase_superfam"/>
</dbReference>
<dbReference type="Pfam" id="PF00300">
    <property type="entry name" value="His_Phos_1"/>
    <property type="match status" value="1"/>
</dbReference>
<gene>
    <name evidence="2" type="ORF">GWK10_10535</name>
</gene>
<evidence type="ECO:0000256" key="1">
    <source>
        <dbReference type="PIRSR" id="PIRSR613078-2"/>
    </source>
</evidence>
<accession>A0A6M0CP56</accession>
<evidence type="ECO:0000313" key="3">
    <source>
        <dbReference type="Proteomes" id="UP000474296"/>
    </source>
</evidence>